<dbReference type="InterPro" id="IPR011604">
    <property type="entry name" value="PDDEXK-like_dom_sf"/>
</dbReference>
<accession>A0A0G0YRD6</accession>
<evidence type="ECO:0000313" key="3">
    <source>
        <dbReference type="Proteomes" id="UP000033947"/>
    </source>
</evidence>
<evidence type="ECO:0000259" key="1">
    <source>
        <dbReference type="Pfam" id="PF12705"/>
    </source>
</evidence>
<feature type="domain" description="PD-(D/E)XK endonuclease-like" evidence="1">
    <location>
        <begin position="8"/>
        <end position="285"/>
    </location>
</feature>
<dbReference type="Gene3D" id="3.90.320.10">
    <property type="match status" value="1"/>
</dbReference>
<gene>
    <name evidence="2" type="ORF">UU55_C0007G0008</name>
</gene>
<dbReference type="EMBL" id="LCBB01000007">
    <property type="protein sequence ID" value="KKS02963.1"/>
    <property type="molecule type" value="Genomic_DNA"/>
</dbReference>
<name>A0A0G0YRD6_UNCKA</name>
<dbReference type="Pfam" id="PF12705">
    <property type="entry name" value="PDDEXK_1"/>
    <property type="match status" value="1"/>
</dbReference>
<organism evidence="2 3">
    <name type="scientific">candidate division WWE3 bacterium GW2011_GWC2_41_23</name>
    <dbReference type="NCBI Taxonomy" id="1619123"/>
    <lineage>
        <taxon>Bacteria</taxon>
        <taxon>Katanobacteria</taxon>
    </lineage>
</organism>
<protein>
    <recommendedName>
        <fullName evidence="1">PD-(D/E)XK endonuclease-like domain-containing protein</fullName>
    </recommendedName>
</protein>
<comment type="caution">
    <text evidence="2">The sequence shown here is derived from an EMBL/GenBank/DDBJ whole genome shotgun (WGS) entry which is preliminary data.</text>
</comment>
<dbReference type="AlphaFoldDB" id="A0A0G0YRD6"/>
<dbReference type="Proteomes" id="UP000033947">
    <property type="component" value="Unassembled WGS sequence"/>
</dbReference>
<sequence length="334" mass="39632">MAKQGVLTLSMSKAGSYINCPKYYFLHYVMQCERKTDYPRLMGSTVHQFVRTMYSSKKNPLYYSTLKKAQGAWFYKWNGALEQNRLILREQSKKRDDEFGVSGLMCVTHYWNENIDKPRPLEVEKRYKVRMFPKVWFVGIFDQIRAISIESIAKIRPELIINGKLIDGYDPVVLVDLKTGRESYNPRYFRPDITNEELAAFQFDLHENLQITTYYWLYYQVYGKLPVAFYWYHLRDGKAFKTYRNVKDFQEFLYTMRHVADGIKNEAFPMRIEKRCKYCDYNKQCAELRPDRPLMATEPSDGIDFNDGMTVWPQVISTGAKQLRLKFPSTTKEE</sequence>
<reference evidence="2 3" key="1">
    <citation type="journal article" date="2015" name="Nature">
        <title>rRNA introns, odd ribosomes, and small enigmatic genomes across a large radiation of phyla.</title>
        <authorList>
            <person name="Brown C.T."/>
            <person name="Hug L.A."/>
            <person name="Thomas B.C."/>
            <person name="Sharon I."/>
            <person name="Castelle C.J."/>
            <person name="Singh A."/>
            <person name="Wilkins M.J."/>
            <person name="Williams K.H."/>
            <person name="Banfield J.F."/>
        </authorList>
    </citation>
    <scope>NUCLEOTIDE SEQUENCE [LARGE SCALE GENOMIC DNA]</scope>
</reference>
<dbReference type="InterPro" id="IPR038726">
    <property type="entry name" value="PDDEXK_AddAB-type"/>
</dbReference>
<proteinExistence type="predicted"/>
<evidence type="ECO:0000313" key="2">
    <source>
        <dbReference type="EMBL" id="KKS02963.1"/>
    </source>
</evidence>